<dbReference type="InParanoid" id="A0A061FNP9"/>
<dbReference type="HOGENOM" id="CLU_2042283_0_0_1"/>
<evidence type="ECO:0000313" key="2">
    <source>
        <dbReference type="EMBL" id="EOY18656.1"/>
    </source>
</evidence>
<keyword evidence="3" id="KW-1185">Reference proteome</keyword>
<gene>
    <name evidence="2" type="ORF">TCM_043151</name>
</gene>
<sequence length="121" mass="14433">MRFLWRKFLRNGSNKFLNLTSHIYRQPIRQISLKGEREECKRRAAKLRSSWGDSVRGNRRQKERGREEKRKGKERGSYRQGLGRRRLRRRHRGPTKGEMVATKGVGCYSAMVSERKRAKDE</sequence>
<dbReference type="AlphaFoldDB" id="A0A061FNP9"/>
<proteinExistence type="predicted"/>
<protein>
    <submittedName>
        <fullName evidence="2">Uncharacterized protein</fullName>
    </submittedName>
</protein>
<feature type="region of interest" description="Disordered" evidence="1">
    <location>
        <begin position="46"/>
        <end position="121"/>
    </location>
</feature>
<name>A0A061FNP9_THECC</name>
<feature type="compositionally biased region" description="Basic residues" evidence="1">
    <location>
        <begin position="82"/>
        <end position="94"/>
    </location>
</feature>
<evidence type="ECO:0000256" key="1">
    <source>
        <dbReference type="SAM" id="MobiDB-lite"/>
    </source>
</evidence>
<reference evidence="2 3" key="1">
    <citation type="journal article" date="2013" name="Genome Biol.">
        <title>The genome sequence of the most widely cultivated cacao type and its use to identify candidate genes regulating pod color.</title>
        <authorList>
            <person name="Motamayor J.C."/>
            <person name="Mockaitis K."/>
            <person name="Schmutz J."/>
            <person name="Haiminen N."/>
            <person name="Iii D.L."/>
            <person name="Cornejo O."/>
            <person name="Findley S.D."/>
            <person name="Zheng P."/>
            <person name="Utro F."/>
            <person name="Royaert S."/>
            <person name="Saski C."/>
            <person name="Jenkins J."/>
            <person name="Podicheti R."/>
            <person name="Zhao M."/>
            <person name="Scheffler B.E."/>
            <person name="Stack J.C."/>
            <person name="Feltus F.A."/>
            <person name="Mustiga G.M."/>
            <person name="Amores F."/>
            <person name="Phillips W."/>
            <person name="Marelli J.P."/>
            <person name="May G.D."/>
            <person name="Shapiro H."/>
            <person name="Ma J."/>
            <person name="Bustamante C.D."/>
            <person name="Schnell R.J."/>
            <person name="Main D."/>
            <person name="Gilbert D."/>
            <person name="Parida L."/>
            <person name="Kuhn D.N."/>
        </authorList>
    </citation>
    <scope>NUCLEOTIDE SEQUENCE [LARGE SCALE GENOMIC DNA]</scope>
    <source>
        <strain evidence="3">cv. Matina 1-6</strain>
    </source>
</reference>
<accession>A0A061FNP9</accession>
<evidence type="ECO:0000313" key="3">
    <source>
        <dbReference type="Proteomes" id="UP000026915"/>
    </source>
</evidence>
<feature type="compositionally biased region" description="Basic and acidic residues" evidence="1">
    <location>
        <begin position="64"/>
        <end position="77"/>
    </location>
</feature>
<organism evidence="2 3">
    <name type="scientific">Theobroma cacao</name>
    <name type="common">Cacao</name>
    <name type="synonym">Cocoa</name>
    <dbReference type="NCBI Taxonomy" id="3641"/>
    <lineage>
        <taxon>Eukaryota</taxon>
        <taxon>Viridiplantae</taxon>
        <taxon>Streptophyta</taxon>
        <taxon>Embryophyta</taxon>
        <taxon>Tracheophyta</taxon>
        <taxon>Spermatophyta</taxon>
        <taxon>Magnoliopsida</taxon>
        <taxon>eudicotyledons</taxon>
        <taxon>Gunneridae</taxon>
        <taxon>Pentapetalae</taxon>
        <taxon>rosids</taxon>
        <taxon>malvids</taxon>
        <taxon>Malvales</taxon>
        <taxon>Malvaceae</taxon>
        <taxon>Byttnerioideae</taxon>
        <taxon>Theobroma</taxon>
    </lineage>
</organism>
<dbReference type="Gramene" id="EOY18656">
    <property type="protein sequence ID" value="EOY18656"/>
    <property type="gene ID" value="TCM_043151"/>
</dbReference>
<dbReference type="EMBL" id="CM001888">
    <property type="protein sequence ID" value="EOY18656.1"/>
    <property type="molecule type" value="Genomic_DNA"/>
</dbReference>
<dbReference type="Proteomes" id="UP000026915">
    <property type="component" value="Chromosome 10"/>
</dbReference>